<dbReference type="STRING" id="57577.A0A2K3PJN0"/>
<keyword evidence="4" id="KW-1133">Transmembrane helix</keyword>
<evidence type="ECO:0000259" key="5">
    <source>
        <dbReference type="PROSITE" id="PS51444"/>
    </source>
</evidence>
<evidence type="ECO:0000256" key="1">
    <source>
        <dbReference type="ARBA" id="ARBA00025793"/>
    </source>
</evidence>
<dbReference type="InterPro" id="IPR015425">
    <property type="entry name" value="FH2_Formin"/>
</dbReference>
<feature type="compositionally biased region" description="Low complexity" evidence="3">
    <location>
        <begin position="270"/>
        <end position="287"/>
    </location>
</feature>
<dbReference type="SMART" id="SM00498">
    <property type="entry name" value="FH2"/>
    <property type="match status" value="1"/>
</dbReference>
<sequence length="829" mass="92379">ASPPTNQPPKTQPSFSLPPPPQGLIAPVSKSSSSNGKIAKAVAATAASTIVICGIIFILAKRCLRKRKRSNEIVNNIVVDGDKQQVIVPKGNVFEKIDGNVRGLIVDEDGLDVIYWRKLDEKNSNKDLYKDILNSPKNKEEIEESHEEENQVKKSKSIQEIPLLRGQSSSSHLNEFQEENDLYRVPIIQSQPSKNGVQKHDFQSQPSRNDVVQKQEFQSQPSKNDVVQKQEFQSQPSILPSISAAAPPPAPPPPIPARKSQAPPPPPPIKTSTSNSSSTAISQSNQRNSLEKGVEESNTDQVKLKPLHWDKVNTNAADHSMVWDKVDRGSFKVDQNLMEALFGYVATNRLSPKRTTESTSQSNDPSTKIFILDPRKSQNIAIVLKSLGVSRGEILDALIDGKGLNSDTLEKLSRVSPTAEDKLLILNYREDPSRLAAAESFLYHILKAVPSAFNRLNAMLFRLNYDTEVAEIKECLQTIEFGCKELRSQGVFLKLLEAVLKAGNRMNDGTSRGNAQAFNLNSLRKLNDVKSNNGKTTLLHFVVEEVVLSEGKRAVLNQNNSLNRNNAMSKTTNVVSEERREREYKMLGLSIVGGISSEFSNVKRAANLDYKSLIGSISELSIRLNEIKELVSQCENGERGNFVKEMNYFIGNAEEELKLVREKQTIVLQILSKTTQYYECSKEKEENDLQLFGIVKDFLRMVDQVCIEIAREMQKKNPKGVSGTKSGLSESIIARVLDQSCTIDLFELIYWIDLFELIYWALAQNMSLIVNSLGLVEWCWLGPLEYAPLKVSGSIPTGANFGGLSPYRAKNSGFKWALRKWTVGLIPLN</sequence>
<name>A0A2K3PJN0_TRIPR</name>
<dbReference type="SUPFAM" id="SSF101447">
    <property type="entry name" value="Formin homology 2 domain (FH2 domain)"/>
    <property type="match status" value="1"/>
</dbReference>
<gene>
    <name evidence="6" type="ORF">L195_g012183</name>
</gene>
<dbReference type="GO" id="GO:0045010">
    <property type="term" value="P:actin nucleation"/>
    <property type="evidence" value="ECO:0007669"/>
    <property type="project" value="InterPro"/>
</dbReference>
<evidence type="ECO:0000256" key="3">
    <source>
        <dbReference type="SAM" id="MobiDB-lite"/>
    </source>
</evidence>
<feature type="region of interest" description="Disordered" evidence="3">
    <location>
        <begin position="1"/>
        <end position="32"/>
    </location>
</feature>
<feature type="compositionally biased region" description="Low complexity" evidence="3">
    <location>
        <begin position="233"/>
        <end position="245"/>
    </location>
</feature>
<feature type="compositionally biased region" description="Polar residues" evidence="3">
    <location>
        <begin position="203"/>
        <end position="232"/>
    </location>
</feature>
<dbReference type="Gene3D" id="1.20.58.2220">
    <property type="entry name" value="Formin, FH2 domain"/>
    <property type="match status" value="1"/>
</dbReference>
<dbReference type="InterPro" id="IPR042201">
    <property type="entry name" value="FH2_Formin_sf"/>
</dbReference>
<dbReference type="PROSITE" id="PS51444">
    <property type="entry name" value="FH2"/>
    <property type="match status" value="1"/>
</dbReference>
<dbReference type="PANTHER" id="PTHR23213:SF341">
    <property type="entry name" value="FORMIN-LIKE PROTEIN"/>
    <property type="match status" value="1"/>
</dbReference>
<dbReference type="PANTHER" id="PTHR23213">
    <property type="entry name" value="FORMIN-RELATED"/>
    <property type="match status" value="1"/>
</dbReference>
<dbReference type="GO" id="GO:0051015">
    <property type="term" value="F:actin filament binding"/>
    <property type="evidence" value="ECO:0007669"/>
    <property type="project" value="InterPro"/>
</dbReference>
<comment type="similarity">
    <text evidence="1">Belongs to the formin-like family. Class-I subfamily.</text>
</comment>
<reference evidence="6 7" key="1">
    <citation type="journal article" date="2014" name="Am. J. Bot.">
        <title>Genome assembly and annotation for red clover (Trifolium pratense; Fabaceae).</title>
        <authorList>
            <person name="Istvanek J."/>
            <person name="Jaros M."/>
            <person name="Krenek A."/>
            <person name="Repkova J."/>
        </authorList>
    </citation>
    <scope>NUCLEOTIDE SEQUENCE [LARGE SCALE GENOMIC DNA]</scope>
    <source>
        <strain evidence="7">cv. Tatra</strain>
        <tissue evidence="6">Young leaves</tissue>
    </source>
</reference>
<evidence type="ECO:0000256" key="4">
    <source>
        <dbReference type="SAM" id="Phobius"/>
    </source>
</evidence>
<proteinExistence type="inferred from homology"/>
<dbReference type="Pfam" id="PF02181">
    <property type="entry name" value="FH2"/>
    <property type="match status" value="1"/>
</dbReference>
<feature type="compositionally biased region" description="Pro residues" evidence="3">
    <location>
        <begin position="246"/>
        <end position="269"/>
    </location>
</feature>
<reference evidence="6 7" key="2">
    <citation type="journal article" date="2017" name="Front. Plant Sci.">
        <title>Gene Classification and Mining of Molecular Markers Useful in Red Clover (Trifolium pratense) Breeding.</title>
        <authorList>
            <person name="Istvanek J."/>
            <person name="Dluhosova J."/>
            <person name="Dluhos P."/>
            <person name="Patkova L."/>
            <person name="Nedelnik J."/>
            <person name="Repkova J."/>
        </authorList>
    </citation>
    <scope>NUCLEOTIDE SEQUENCE [LARGE SCALE GENOMIC DNA]</scope>
    <source>
        <strain evidence="7">cv. Tatra</strain>
        <tissue evidence="6">Young leaves</tissue>
    </source>
</reference>
<comment type="caution">
    <text evidence="6">The sequence shown here is derived from an EMBL/GenBank/DDBJ whole genome shotgun (WGS) entry which is preliminary data.</text>
</comment>
<organism evidence="6 7">
    <name type="scientific">Trifolium pratense</name>
    <name type="common">Red clover</name>
    <dbReference type="NCBI Taxonomy" id="57577"/>
    <lineage>
        <taxon>Eukaryota</taxon>
        <taxon>Viridiplantae</taxon>
        <taxon>Streptophyta</taxon>
        <taxon>Embryophyta</taxon>
        <taxon>Tracheophyta</taxon>
        <taxon>Spermatophyta</taxon>
        <taxon>Magnoliopsida</taxon>
        <taxon>eudicotyledons</taxon>
        <taxon>Gunneridae</taxon>
        <taxon>Pentapetalae</taxon>
        <taxon>rosids</taxon>
        <taxon>fabids</taxon>
        <taxon>Fabales</taxon>
        <taxon>Fabaceae</taxon>
        <taxon>Papilionoideae</taxon>
        <taxon>50 kb inversion clade</taxon>
        <taxon>NPAAA clade</taxon>
        <taxon>Hologalegina</taxon>
        <taxon>IRL clade</taxon>
        <taxon>Trifolieae</taxon>
        <taxon>Trifolium</taxon>
    </lineage>
</organism>
<evidence type="ECO:0000313" key="6">
    <source>
        <dbReference type="EMBL" id="PNY15487.1"/>
    </source>
</evidence>
<feature type="region of interest" description="Disordered" evidence="3">
    <location>
        <begin position="139"/>
        <end position="173"/>
    </location>
</feature>
<accession>A0A2K3PJN0</accession>
<dbReference type="EMBL" id="ASHM01007713">
    <property type="protein sequence ID" value="PNY15487.1"/>
    <property type="molecule type" value="Genomic_DNA"/>
</dbReference>
<keyword evidence="4" id="KW-0812">Transmembrane</keyword>
<dbReference type="AlphaFoldDB" id="A0A2K3PJN0"/>
<feature type="region of interest" description="Disordered" evidence="3">
    <location>
        <begin position="192"/>
        <end position="302"/>
    </location>
</feature>
<feature type="compositionally biased region" description="Pro residues" evidence="3">
    <location>
        <begin position="1"/>
        <end position="22"/>
    </location>
</feature>
<feature type="transmembrane region" description="Helical" evidence="4">
    <location>
        <begin position="38"/>
        <end position="60"/>
    </location>
</feature>
<feature type="domain" description="FH2" evidence="5">
    <location>
        <begin position="294"/>
        <end position="728"/>
    </location>
</feature>
<evidence type="ECO:0000313" key="7">
    <source>
        <dbReference type="Proteomes" id="UP000236291"/>
    </source>
</evidence>
<dbReference type="InterPro" id="IPR027643">
    <property type="entry name" value="Formin-like_plant"/>
</dbReference>
<dbReference type="Proteomes" id="UP000236291">
    <property type="component" value="Unassembled WGS sequence"/>
</dbReference>
<keyword evidence="4" id="KW-0472">Membrane</keyword>
<feature type="non-terminal residue" evidence="6">
    <location>
        <position position="1"/>
    </location>
</feature>
<evidence type="ECO:0000256" key="2">
    <source>
        <dbReference type="RuleBase" id="RU361260"/>
    </source>
</evidence>
<protein>
    <recommendedName>
        <fullName evidence="2">Formin-like protein</fullName>
    </recommendedName>
</protein>